<protein>
    <submittedName>
        <fullName evidence="1">Uncharacterized protein</fullName>
    </submittedName>
</protein>
<organism evidence="1 2">
    <name type="scientific">Scortum barcoo</name>
    <name type="common">barcoo grunter</name>
    <dbReference type="NCBI Taxonomy" id="214431"/>
    <lineage>
        <taxon>Eukaryota</taxon>
        <taxon>Metazoa</taxon>
        <taxon>Chordata</taxon>
        <taxon>Craniata</taxon>
        <taxon>Vertebrata</taxon>
        <taxon>Euteleostomi</taxon>
        <taxon>Actinopterygii</taxon>
        <taxon>Neopterygii</taxon>
        <taxon>Teleostei</taxon>
        <taxon>Neoteleostei</taxon>
        <taxon>Acanthomorphata</taxon>
        <taxon>Eupercaria</taxon>
        <taxon>Centrarchiformes</taxon>
        <taxon>Terapontoidei</taxon>
        <taxon>Terapontidae</taxon>
        <taxon>Scortum</taxon>
    </lineage>
</organism>
<evidence type="ECO:0000313" key="2">
    <source>
        <dbReference type="Proteomes" id="UP000831701"/>
    </source>
</evidence>
<reference evidence="1" key="1">
    <citation type="submission" date="2022-04" db="EMBL/GenBank/DDBJ databases">
        <title>Jade perch genome.</title>
        <authorList>
            <person name="Chao B."/>
        </authorList>
    </citation>
    <scope>NUCLEOTIDE SEQUENCE</scope>
    <source>
        <strain evidence="1">CB-2022</strain>
    </source>
</reference>
<gene>
    <name evidence="1" type="ORF">L3Q82_013087</name>
</gene>
<evidence type="ECO:0000313" key="1">
    <source>
        <dbReference type="EMBL" id="KAI3360872.1"/>
    </source>
</evidence>
<sequence length="584" mass="65515">MAAPIAHLDDDRPVLGELRMVSELKSRGEAAAAPPLLPAGDDDDDDGGDDDIPELHDSSFSPGHTGAFRSMEDLVKDFDEKLSACFRNFDARTESIAPVEEIAEEALLQGDEIWNTLTSNYGRTMPVDWKQSRTRSLHVTAFNLEEEKPRKTDVAAELSDDEELREQLDMHSIIVSCLAEEPLFTAEQVIEEIEEMMQDSPDMEARHNPSQSDLSMLSLDVRRSSSSPTYECRVRSMSVAELNERLEETETNIRRFSEELVQQLALRDELEFEKEVKNSFISALIDVQNRQKEHRELLKKKKKLKGGAGTSQEKTLGSYLTTVIPYEKKGHPPSLEDLQILTKILQAMRDNSDKVPGLLTDYILNGELSFFFFLFTLSGSRVSPSIMDARGVCLMSFCLLLLAHSSFQQTDSKRRNGKKDSNNAAIEELKKQIDDIVQEVNLLKEQQALQTVCLRGFKVLGKCFLSDPVKKTFHAASDDCIAKGGSLATPVTGDENDQLYSYVRQSIGPEEHIWLGVNDIVTEGQWLDQSGSKVRFKNWETEITLQPDGGRSQNCAILSTTANGKWFDESCRAEKASVCEFNIV</sequence>
<accession>A0ACB8VZ42</accession>
<name>A0ACB8VZ42_9TELE</name>
<comment type="caution">
    <text evidence="1">The sequence shown here is derived from an EMBL/GenBank/DDBJ whole genome shotgun (WGS) entry which is preliminary data.</text>
</comment>
<dbReference type="EMBL" id="CM041546">
    <property type="protein sequence ID" value="KAI3360872.1"/>
    <property type="molecule type" value="Genomic_DNA"/>
</dbReference>
<dbReference type="Proteomes" id="UP000831701">
    <property type="component" value="Chromosome 16"/>
</dbReference>
<keyword evidence="2" id="KW-1185">Reference proteome</keyword>
<proteinExistence type="predicted"/>